<feature type="domain" description="DUF8042" evidence="1">
    <location>
        <begin position="9"/>
        <end position="127"/>
    </location>
</feature>
<accession>A0A0V8HAU6</accession>
<evidence type="ECO:0000313" key="2">
    <source>
        <dbReference type="EMBL" id="SCC27885.1"/>
    </source>
</evidence>
<dbReference type="InterPro" id="IPR058355">
    <property type="entry name" value="DUF8042"/>
</dbReference>
<reference evidence="3" key="1">
    <citation type="submission" date="2016-08" db="EMBL/GenBank/DDBJ databases">
        <authorList>
            <person name="Varghese N."/>
            <person name="Submissions Spin"/>
        </authorList>
    </citation>
    <scope>NUCLEOTIDE SEQUENCE [LARGE SCALE GENOMIC DNA]</scope>
    <source>
        <strain evidence="3">SGD-1123</strain>
    </source>
</reference>
<evidence type="ECO:0000313" key="3">
    <source>
        <dbReference type="Proteomes" id="UP000181997"/>
    </source>
</evidence>
<dbReference type="EMBL" id="FMAU01000005">
    <property type="protein sequence ID" value="SCC27885.1"/>
    <property type="molecule type" value="Genomic_DNA"/>
</dbReference>
<dbReference type="Proteomes" id="UP000181997">
    <property type="component" value="Unassembled WGS sequence"/>
</dbReference>
<dbReference type="RefSeq" id="WP_058299565.1">
    <property type="nucleotide sequence ID" value="NZ_FMAU01000005.1"/>
</dbReference>
<organism evidence="2 3">
    <name type="scientific">[Bacillus] enclensis</name>
    <dbReference type="NCBI Taxonomy" id="1402860"/>
    <lineage>
        <taxon>Bacteria</taxon>
        <taxon>Bacillati</taxon>
        <taxon>Bacillota</taxon>
        <taxon>Bacilli</taxon>
        <taxon>Bacillales</taxon>
        <taxon>Bacillaceae</taxon>
        <taxon>Rossellomorea</taxon>
    </lineage>
</organism>
<evidence type="ECO:0000259" key="1">
    <source>
        <dbReference type="Pfam" id="PF26154"/>
    </source>
</evidence>
<dbReference type="AlphaFoldDB" id="A0A0V8HAU6"/>
<dbReference type="OrthoDB" id="2990527at2"/>
<name>A0A0V8HAU6_9BACI</name>
<dbReference type="Pfam" id="PF26154">
    <property type="entry name" value="DUF8042"/>
    <property type="match status" value="1"/>
</dbReference>
<keyword evidence="3" id="KW-1185">Reference proteome</keyword>
<gene>
    <name evidence="2" type="ORF">GA0061094_3636</name>
</gene>
<protein>
    <recommendedName>
        <fullName evidence="1">DUF8042 domain-containing protein</fullName>
    </recommendedName>
</protein>
<sequence>MTSTVILDEKQFELLQRYVGMLETIEEALTYVTDSFKEIEKTEGDRVLADVFESFGQVSESNELIKALFEKSPEVVSVLSRFKQVIDQTMKLDGHLGESNIKEEIVKGKLSPAFSAWKLEIDRVLKPLLNN</sequence>
<proteinExistence type="predicted"/>